<organism evidence="2 3">
    <name type="scientific">Haloarcula salina</name>
    <dbReference type="NCBI Taxonomy" id="1429914"/>
    <lineage>
        <taxon>Archaea</taxon>
        <taxon>Methanobacteriati</taxon>
        <taxon>Methanobacteriota</taxon>
        <taxon>Stenosarchaea group</taxon>
        <taxon>Halobacteria</taxon>
        <taxon>Halobacteriales</taxon>
        <taxon>Haloarculaceae</taxon>
        <taxon>Haloarcula</taxon>
    </lineage>
</organism>
<evidence type="ECO:0000256" key="1">
    <source>
        <dbReference type="SAM" id="MobiDB-lite"/>
    </source>
</evidence>
<dbReference type="Proteomes" id="UP001166304">
    <property type="component" value="Unassembled WGS sequence"/>
</dbReference>
<keyword evidence="3" id="KW-1185">Reference proteome</keyword>
<evidence type="ECO:0000313" key="2">
    <source>
        <dbReference type="EMBL" id="MBV0901813.1"/>
    </source>
</evidence>
<feature type="compositionally biased region" description="Acidic residues" evidence="1">
    <location>
        <begin position="50"/>
        <end position="65"/>
    </location>
</feature>
<dbReference type="EMBL" id="JAHQXE010000002">
    <property type="protein sequence ID" value="MBV0901813.1"/>
    <property type="molecule type" value="Genomic_DNA"/>
</dbReference>
<proteinExistence type="predicted"/>
<dbReference type="AlphaFoldDB" id="A0AA41G030"/>
<comment type="caution">
    <text evidence="2">The sequence shown here is derived from an EMBL/GenBank/DDBJ whole genome shotgun (WGS) entry which is preliminary data.</text>
</comment>
<evidence type="ECO:0000313" key="3">
    <source>
        <dbReference type="Proteomes" id="UP001166304"/>
    </source>
</evidence>
<protein>
    <submittedName>
        <fullName evidence="2">Uncharacterized protein</fullName>
    </submittedName>
</protein>
<name>A0AA41G030_9EURY</name>
<dbReference type="RefSeq" id="WP_162413006.1">
    <property type="nucleotide sequence ID" value="NZ_JAHQXE010000002.1"/>
</dbReference>
<gene>
    <name evidence="2" type="ORF">KTS37_08425</name>
</gene>
<feature type="region of interest" description="Disordered" evidence="1">
    <location>
        <begin position="1"/>
        <end position="82"/>
    </location>
</feature>
<feature type="compositionally biased region" description="Acidic residues" evidence="1">
    <location>
        <begin position="1"/>
        <end position="43"/>
    </location>
</feature>
<sequence>MVSEAVTEETSDEATEEAPDIDPDEQAEISLDDLDVDPDEVEEQAGAGNDESEPDEETDTDEQGTDETASQPTTPDGETWGDQYVSLLALLLGEIAESTEGEPGKTAEDIEELARAPPVKLDDSVDRWLQEAGMGQDIPPGKAVALGTAGLVAVVLLTETDVASDLMDGLSDQLSGADLF</sequence>
<reference evidence="2" key="1">
    <citation type="submission" date="2021-06" db="EMBL/GenBank/DDBJ databases">
        <title>New haloarchaea isolates fom saline soil.</title>
        <authorList>
            <person name="Duran-Viseras A."/>
            <person name="Sanchez-Porro C.S."/>
            <person name="Ventosa A."/>
        </authorList>
    </citation>
    <scope>NUCLEOTIDE SEQUENCE</scope>
    <source>
        <strain evidence="2">JCM 18369</strain>
    </source>
</reference>
<accession>A0AA41G030</accession>